<name>A0A6V8PKI5_9ACTN</name>
<dbReference type="EMBL" id="BLSA01000149">
    <property type="protein sequence ID" value="GFP32767.1"/>
    <property type="molecule type" value="Genomic_DNA"/>
</dbReference>
<evidence type="ECO:0000313" key="1">
    <source>
        <dbReference type="EMBL" id="GFP32767.1"/>
    </source>
</evidence>
<dbReference type="AlphaFoldDB" id="A0A6V8PKI5"/>
<evidence type="ECO:0000313" key="2">
    <source>
        <dbReference type="Proteomes" id="UP000568877"/>
    </source>
</evidence>
<gene>
    <name evidence="1" type="ORF">HKBW3S42_01073</name>
</gene>
<dbReference type="InterPro" id="IPR014942">
    <property type="entry name" value="AbiEii"/>
</dbReference>
<evidence type="ECO:0008006" key="3">
    <source>
        <dbReference type="Google" id="ProtNLM"/>
    </source>
</evidence>
<reference evidence="1 2" key="1">
    <citation type="journal article" date="2020" name="Front. Microbiol.">
        <title>Single-cell genomics of novel Actinobacteria with the Wood-Ljungdahl pathway discovered in a serpentinizing system.</title>
        <authorList>
            <person name="Merino N."/>
            <person name="Kawai M."/>
            <person name="Boyd E.S."/>
            <person name="Colman D.R."/>
            <person name="McGlynn S.E."/>
            <person name="Nealson K.H."/>
            <person name="Kurokawa K."/>
            <person name="Hongoh Y."/>
        </authorList>
    </citation>
    <scope>NUCLEOTIDE SEQUENCE [LARGE SCALE GENOMIC DNA]</scope>
    <source>
        <strain evidence="1 2">S42</strain>
    </source>
</reference>
<dbReference type="Proteomes" id="UP000568877">
    <property type="component" value="Unassembled WGS sequence"/>
</dbReference>
<feature type="non-terminal residue" evidence="1">
    <location>
        <position position="170"/>
    </location>
</feature>
<sequence length="170" mass="19455">MSGKEKKPLTELQQEIINTLNGLEESKELYFTGGSALSAYYLHHRLSEDLDFFTPAEDMIQLISRKLLQSLEKKGIKKSFVEMITSRGSESMKIQIALDSPYRLERTKEIDGVRVDSLIDIAAGKLLALFGRAAERDFVDIYFLIKEGYFNLDELIKKASEKDPAMDKYY</sequence>
<comment type="caution">
    <text evidence="1">The sequence shown here is derived from an EMBL/GenBank/DDBJ whole genome shotgun (WGS) entry which is preliminary data.</text>
</comment>
<proteinExistence type="predicted"/>
<dbReference type="Gene3D" id="3.10.450.620">
    <property type="entry name" value="JHP933, nucleotidyltransferase-like core domain"/>
    <property type="match status" value="1"/>
</dbReference>
<organism evidence="1 2">
    <name type="scientific">Candidatus Hakubella thermalkaliphila</name>
    <dbReference type="NCBI Taxonomy" id="2754717"/>
    <lineage>
        <taxon>Bacteria</taxon>
        <taxon>Bacillati</taxon>
        <taxon>Actinomycetota</taxon>
        <taxon>Actinomycetota incertae sedis</taxon>
        <taxon>Candidatus Hakubellales</taxon>
        <taxon>Candidatus Hakubellaceae</taxon>
        <taxon>Candidatus Hakubella</taxon>
    </lineage>
</organism>
<protein>
    <recommendedName>
        <fullName evidence="3">Nucleotidyl transferase AbiEii toxin, Type IV TA system</fullName>
    </recommendedName>
</protein>
<accession>A0A6V8PKI5</accession>
<dbReference type="Pfam" id="PF08843">
    <property type="entry name" value="AbiEii"/>
    <property type="match status" value="1"/>
</dbReference>